<dbReference type="GO" id="GO:0032259">
    <property type="term" value="P:methylation"/>
    <property type="evidence" value="ECO:0007669"/>
    <property type="project" value="UniProtKB-KW"/>
</dbReference>
<gene>
    <name evidence="3" type="ORF">A3I42_00450</name>
</gene>
<feature type="domain" description="Methyltransferase type 11" evidence="2">
    <location>
        <begin position="71"/>
        <end position="159"/>
    </location>
</feature>
<reference evidence="3 4" key="1">
    <citation type="journal article" date="2016" name="Nat. Commun.">
        <title>Thousands of microbial genomes shed light on interconnected biogeochemical processes in an aquifer system.</title>
        <authorList>
            <person name="Anantharaman K."/>
            <person name="Brown C.T."/>
            <person name="Hug L.A."/>
            <person name="Sharon I."/>
            <person name="Castelle C.J."/>
            <person name="Probst A.J."/>
            <person name="Thomas B.C."/>
            <person name="Singh A."/>
            <person name="Wilkins M.J."/>
            <person name="Karaoz U."/>
            <person name="Brodie E.L."/>
            <person name="Williams K.H."/>
            <person name="Hubbard S.S."/>
            <person name="Banfield J.F."/>
        </authorList>
    </citation>
    <scope>NUCLEOTIDE SEQUENCE [LARGE SCALE GENOMIC DNA]</scope>
</reference>
<evidence type="ECO:0000313" key="3">
    <source>
        <dbReference type="EMBL" id="OGL88692.1"/>
    </source>
</evidence>
<dbReference type="InterPro" id="IPR029063">
    <property type="entry name" value="SAM-dependent_MTases_sf"/>
</dbReference>
<dbReference type="PANTHER" id="PTHR44068:SF11">
    <property type="entry name" value="GERANYL DIPHOSPHATE 2-C-METHYLTRANSFERASE"/>
    <property type="match status" value="1"/>
</dbReference>
<accession>A0A1F7VDQ3</accession>
<sequence>MTTQQEQFWQGQFGADYTERNNYDPAAFDAFYQQIYGVARSTMNDEFLSPISPPKKGEIKEGVSKEQWNILEVGCNVGNQLNLLQQQGYKNLYGIEIMEYAVERAKQLTKGINIVQGSAFDLPFKNNYFDLVFTSGVLIHIHPDDVKKAMAEIVRVSKKYIWGFEYFAETLTEIKYRDHQDRLWKTNFSNLYLDLFPVLALVKEKKYPYAANARQVDAMFLLEKSSTSP</sequence>
<dbReference type="Proteomes" id="UP000178264">
    <property type="component" value="Unassembled WGS sequence"/>
</dbReference>
<evidence type="ECO:0000259" key="2">
    <source>
        <dbReference type="Pfam" id="PF08241"/>
    </source>
</evidence>
<keyword evidence="1 3" id="KW-0808">Transferase</keyword>
<keyword evidence="3" id="KW-0489">Methyltransferase</keyword>
<dbReference type="CDD" id="cd02440">
    <property type="entry name" value="AdoMet_MTases"/>
    <property type="match status" value="1"/>
</dbReference>
<comment type="caution">
    <text evidence="3">The sequence shown here is derived from an EMBL/GenBank/DDBJ whole genome shotgun (WGS) entry which is preliminary data.</text>
</comment>
<dbReference type="GO" id="GO:0008757">
    <property type="term" value="F:S-adenosylmethionine-dependent methyltransferase activity"/>
    <property type="evidence" value="ECO:0007669"/>
    <property type="project" value="InterPro"/>
</dbReference>
<dbReference type="SUPFAM" id="SSF53335">
    <property type="entry name" value="S-adenosyl-L-methionine-dependent methyltransferases"/>
    <property type="match status" value="1"/>
</dbReference>
<evidence type="ECO:0000313" key="4">
    <source>
        <dbReference type="Proteomes" id="UP000178264"/>
    </source>
</evidence>
<dbReference type="InterPro" id="IPR020027">
    <property type="entry name" value="Pseudamin_synth-assoc_MeTrfase"/>
</dbReference>
<dbReference type="EMBL" id="MGER01000016">
    <property type="protein sequence ID" value="OGL88692.1"/>
    <property type="molecule type" value="Genomic_DNA"/>
</dbReference>
<dbReference type="PANTHER" id="PTHR44068">
    <property type="entry name" value="ZGC:194242"/>
    <property type="match status" value="1"/>
</dbReference>
<dbReference type="InterPro" id="IPR050447">
    <property type="entry name" value="Erg6_SMT_methyltransf"/>
</dbReference>
<dbReference type="Pfam" id="PF08241">
    <property type="entry name" value="Methyltransf_11"/>
    <property type="match status" value="1"/>
</dbReference>
<dbReference type="Gene3D" id="3.40.50.150">
    <property type="entry name" value="Vaccinia Virus protein VP39"/>
    <property type="match status" value="1"/>
</dbReference>
<organism evidence="3 4">
    <name type="scientific">Candidatus Uhrbacteria bacterium RIFCSPLOWO2_02_FULL_49_11</name>
    <dbReference type="NCBI Taxonomy" id="1802409"/>
    <lineage>
        <taxon>Bacteria</taxon>
        <taxon>Candidatus Uhriibacteriota</taxon>
    </lineage>
</organism>
<protein>
    <submittedName>
        <fullName evidence="3">Methyltransferase type 11</fullName>
    </submittedName>
</protein>
<name>A0A1F7VDQ3_9BACT</name>
<proteinExistence type="predicted"/>
<dbReference type="AlphaFoldDB" id="A0A1F7VDQ3"/>
<dbReference type="InterPro" id="IPR013216">
    <property type="entry name" value="Methyltransf_11"/>
</dbReference>
<dbReference type="NCBIfam" id="TIGR03587">
    <property type="entry name" value="Pse_Me-ase"/>
    <property type="match status" value="1"/>
</dbReference>
<evidence type="ECO:0000256" key="1">
    <source>
        <dbReference type="ARBA" id="ARBA00022679"/>
    </source>
</evidence>